<evidence type="ECO:0000313" key="3">
    <source>
        <dbReference type="EMBL" id="VEU68667.1"/>
    </source>
</evidence>
<dbReference type="Gene3D" id="3.30.1240.10">
    <property type="match status" value="1"/>
</dbReference>
<dbReference type="GO" id="GO:0005829">
    <property type="term" value="C:cytosol"/>
    <property type="evidence" value="ECO:0007669"/>
    <property type="project" value="TreeGrafter"/>
</dbReference>
<dbReference type="InterPro" id="IPR023214">
    <property type="entry name" value="HAD_sf"/>
</dbReference>
<name>A0A449AQC2_9BACT</name>
<protein>
    <submittedName>
        <fullName evidence="3">COF family HAD hydrolase protein</fullName>
        <ecNumber evidence="3">3.1.3.-</ecNumber>
    </submittedName>
</protein>
<evidence type="ECO:0000256" key="1">
    <source>
        <dbReference type="ARBA" id="ARBA00001946"/>
    </source>
</evidence>
<comment type="similarity">
    <text evidence="2">Belongs to the HAD-like hydrolase superfamily. Cof family.</text>
</comment>
<dbReference type="GO" id="GO:0016791">
    <property type="term" value="F:phosphatase activity"/>
    <property type="evidence" value="ECO:0007669"/>
    <property type="project" value="UniProtKB-ARBA"/>
</dbReference>
<gene>
    <name evidence="3" type="primary">yidA</name>
    <name evidence="3" type="ORF">NCTC10146_00114</name>
</gene>
<sequence length="281" mass="32437">MKNVAIFSDVDGTIYPFPGRELPRKNKEKVNEITKKGVHFVISTGNGPYEKIKKLADELGGRYISFSNGAFLYDNHEKKVLNIEYIDLQEAKKVWDLASELNLPLYYFGTDRFFLKNATKEQKDFFTNFCEYNKWIENGEIPSDLHKIETYGDPELLKNFSDLAIERGINLNIVNLEKHIEITKPGVSKGSGLKWFCENIFKIPLSDVMAIGDSQNDISMFEIAGFSYAMENTDPYTMRFAKFYTSTVEQSGLAEAIDDYLYRVDWDLKREISQRGMIKEK</sequence>
<keyword evidence="3" id="KW-0378">Hydrolase</keyword>
<comment type="cofactor">
    <cofactor evidence="1">
        <name>Mg(2+)</name>
        <dbReference type="ChEBI" id="CHEBI:18420"/>
    </cofactor>
</comment>
<reference evidence="3 4" key="1">
    <citation type="submission" date="2019-01" db="EMBL/GenBank/DDBJ databases">
        <authorList>
            <consortium name="Pathogen Informatics"/>
        </authorList>
    </citation>
    <scope>NUCLEOTIDE SEQUENCE [LARGE SCALE GENOMIC DNA]</scope>
    <source>
        <strain evidence="3 4">NCTC10146</strain>
    </source>
</reference>
<evidence type="ECO:0000256" key="2">
    <source>
        <dbReference type="ARBA" id="ARBA00034778"/>
    </source>
</evidence>
<accession>A0A449AQC2</accession>
<dbReference type="PANTHER" id="PTHR10000">
    <property type="entry name" value="PHOSPHOSERINE PHOSPHATASE"/>
    <property type="match status" value="1"/>
</dbReference>
<dbReference type="GO" id="GO:0000287">
    <property type="term" value="F:magnesium ion binding"/>
    <property type="evidence" value="ECO:0007669"/>
    <property type="project" value="TreeGrafter"/>
</dbReference>
<dbReference type="NCBIfam" id="TIGR01484">
    <property type="entry name" value="HAD-SF-IIB"/>
    <property type="match status" value="1"/>
</dbReference>
<dbReference type="Gene3D" id="3.40.50.1000">
    <property type="entry name" value="HAD superfamily/HAD-like"/>
    <property type="match status" value="1"/>
</dbReference>
<dbReference type="EC" id="3.1.3.-" evidence="3"/>
<dbReference type="InterPro" id="IPR000150">
    <property type="entry name" value="Cof"/>
</dbReference>
<dbReference type="PANTHER" id="PTHR10000:SF8">
    <property type="entry name" value="HAD SUPERFAMILY HYDROLASE-LIKE, TYPE 3"/>
    <property type="match status" value="1"/>
</dbReference>
<dbReference type="Pfam" id="PF08282">
    <property type="entry name" value="Hydrolase_3"/>
    <property type="match status" value="1"/>
</dbReference>
<dbReference type="SUPFAM" id="SSF56784">
    <property type="entry name" value="HAD-like"/>
    <property type="match status" value="1"/>
</dbReference>
<dbReference type="EMBL" id="LR215010">
    <property type="protein sequence ID" value="VEU68667.1"/>
    <property type="molecule type" value="Genomic_DNA"/>
</dbReference>
<proteinExistence type="inferred from homology"/>
<dbReference type="InterPro" id="IPR006379">
    <property type="entry name" value="HAD-SF_hydro_IIB"/>
</dbReference>
<dbReference type="Proteomes" id="UP000290495">
    <property type="component" value="Chromosome"/>
</dbReference>
<dbReference type="AlphaFoldDB" id="A0A449AQC2"/>
<dbReference type="NCBIfam" id="TIGR00099">
    <property type="entry name" value="Cof-subfamily"/>
    <property type="match status" value="1"/>
</dbReference>
<evidence type="ECO:0000313" key="4">
    <source>
        <dbReference type="Proteomes" id="UP000290495"/>
    </source>
</evidence>
<dbReference type="RefSeq" id="WP_004794413.1">
    <property type="nucleotide sequence ID" value="NZ_LR215010.1"/>
</dbReference>
<dbReference type="InterPro" id="IPR036412">
    <property type="entry name" value="HAD-like_sf"/>
</dbReference>
<organism evidence="3 4">
    <name type="scientific">Mycoplasmopsis canis</name>
    <dbReference type="NCBI Taxonomy" id="29555"/>
    <lineage>
        <taxon>Bacteria</taxon>
        <taxon>Bacillati</taxon>
        <taxon>Mycoplasmatota</taxon>
        <taxon>Mycoplasmoidales</taxon>
        <taxon>Metamycoplasmataceae</taxon>
        <taxon>Mycoplasmopsis</taxon>
    </lineage>
</organism>